<evidence type="ECO:0000259" key="1">
    <source>
        <dbReference type="Pfam" id="PF00248"/>
    </source>
</evidence>
<dbReference type="Proteomes" id="UP001549110">
    <property type="component" value="Unassembled WGS sequence"/>
</dbReference>
<dbReference type="NCBIfam" id="NF011432">
    <property type="entry name" value="PRK14863.1"/>
    <property type="match status" value="1"/>
</dbReference>
<dbReference type="Pfam" id="PF00248">
    <property type="entry name" value="Aldo_ket_red"/>
    <property type="match status" value="1"/>
</dbReference>
<reference evidence="2 3" key="1">
    <citation type="submission" date="2024-06" db="EMBL/GenBank/DDBJ databases">
        <title>Genomic Encyclopedia of Type Strains, Phase IV (KMG-IV): sequencing the most valuable type-strain genomes for metagenomic binning, comparative biology and taxonomic classification.</title>
        <authorList>
            <person name="Goeker M."/>
        </authorList>
    </citation>
    <scope>NUCLEOTIDE SEQUENCE [LARGE SCALE GENOMIC DNA]</scope>
    <source>
        <strain evidence="2 3">DSM 17809</strain>
    </source>
</reference>
<dbReference type="PANTHER" id="PTHR43312:SF1">
    <property type="entry name" value="NADP-DEPENDENT OXIDOREDUCTASE DOMAIN-CONTAINING PROTEIN"/>
    <property type="match status" value="1"/>
</dbReference>
<evidence type="ECO:0000313" key="2">
    <source>
        <dbReference type="EMBL" id="MET3526880.1"/>
    </source>
</evidence>
<dbReference type="PANTHER" id="PTHR43312">
    <property type="entry name" value="D-THREO-ALDOSE 1-DEHYDROGENASE"/>
    <property type="match status" value="1"/>
</dbReference>
<dbReference type="InterPro" id="IPR023210">
    <property type="entry name" value="NADP_OxRdtase_dom"/>
</dbReference>
<comment type="caution">
    <text evidence="2">The sequence shown here is derived from an EMBL/GenBank/DDBJ whole genome shotgun (WGS) entry which is preliminary data.</text>
</comment>
<dbReference type="InterPro" id="IPR053135">
    <property type="entry name" value="AKR2_Oxidoreductase"/>
</dbReference>
<dbReference type="SUPFAM" id="SSF51430">
    <property type="entry name" value="NAD(P)-linked oxidoreductase"/>
    <property type="match status" value="1"/>
</dbReference>
<sequence length="304" mass="32586">MAFPRVRIQRPGYMISPLSKLGLGSGQFGLDQNALVRGRSPKSEAREILEIASRAELEVLDVDGHSAAAELALGEVMPRPNPFRISISTVRPDRGADHVEAEVHAALRRLGVDRADAILVPCAADLFGPHGMALWDRLKSLKDRGFTRKIGVSVFASDDPLGVARRFRPDVVQAPASLLDQRLLIDGTLAALTGIGVEVHLRSIFLNGLLFLPPDRAPRHLKAAASRISRARRLIAEGRSDPLQAALGFALSRLEAAKVLVGVTSPAELSAVIAAASTPVPDLDWDEMALDDPVALDPRAWAAA</sequence>
<organism evidence="2 3">
    <name type="scientific">Phenylobacterium koreense</name>
    <dbReference type="NCBI Taxonomy" id="266125"/>
    <lineage>
        <taxon>Bacteria</taxon>
        <taxon>Pseudomonadati</taxon>
        <taxon>Pseudomonadota</taxon>
        <taxon>Alphaproteobacteria</taxon>
        <taxon>Caulobacterales</taxon>
        <taxon>Caulobacteraceae</taxon>
        <taxon>Phenylobacterium</taxon>
    </lineage>
</organism>
<protein>
    <submittedName>
        <fullName evidence="2">Aryl-alcohol dehydrogenase-like predicted oxidoreductase</fullName>
    </submittedName>
</protein>
<proteinExistence type="predicted"/>
<gene>
    <name evidence="2" type="ORF">ABID41_001975</name>
</gene>
<feature type="domain" description="NADP-dependent oxidoreductase" evidence="1">
    <location>
        <begin position="20"/>
        <end position="288"/>
    </location>
</feature>
<dbReference type="Gene3D" id="3.20.20.100">
    <property type="entry name" value="NADP-dependent oxidoreductase domain"/>
    <property type="match status" value="1"/>
</dbReference>
<dbReference type="EMBL" id="JBEPLU010000001">
    <property type="protein sequence ID" value="MET3526880.1"/>
    <property type="molecule type" value="Genomic_DNA"/>
</dbReference>
<name>A0ABV2EIN6_9CAUL</name>
<evidence type="ECO:0000313" key="3">
    <source>
        <dbReference type="Proteomes" id="UP001549110"/>
    </source>
</evidence>
<dbReference type="InterPro" id="IPR036812">
    <property type="entry name" value="NAD(P)_OxRdtase_dom_sf"/>
</dbReference>
<accession>A0ABV2EIN6</accession>
<keyword evidence="3" id="KW-1185">Reference proteome</keyword>
<dbReference type="CDD" id="cd19097">
    <property type="entry name" value="AKR_unchar"/>
    <property type="match status" value="1"/>
</dbReference>